<reference evidence="1 2" key="1">
    <citation type="submission" date="2018-08" db="EMBL/GenBank/DDBJ databases">
        <title>Genome analysis of the thermophilic bacterium of the candidate phylum Aminicenantes from deep subsurface aquifer revealed its physiology and ecological role.</title>
        <authorList>
            <person name="Kadnikov V.V."/>
            <person name="Mardanov A.V."/>
            <person name="Beletsky A.V."/>
            <person name="Karnachuk O.V."/>
            <person name="Ravin N.V."/>
        </authorList>
    </citation>
    <scope>NUCLEOTIDE SEQUENCE [LARGE SCALE GENOMIC DNA]</scope>
    <source>
        <strain evidence="1">BY38</strain>
    </source>
</reference>
<comment type="caution">
    <text evidence="1">The sequence shown here is derived from an EMBL/GenBank/DDBJ whole genome shotgun (WGS) entry which is preliminary data.</text>
</comment>
<name>A0A3E2BK45_9BACT</name>
<gene>
    <name evidence="1" type="ORF">OP8BY_0582</name>
</gene>
<evidence type="ECO:0000313" key="1">
    <source>
        <dbReference type="EMBL" id="RFT15118.1"/>
    </source>
</evidence>
<dbReference type="Proteomes" id="UP000257323">
    <property type="component" value="Unassembled WGS sequence"/>
</dbReference>
<organism evidence="1 2">
    <name type="scientific">Candidatus Saccharicenans subterraneus</name>
    <dbReference type="NCBI Taxonomy" id="2508984"/>
    <lineage>
        <taxon>Bacteria</taxon>
        <taxon>Candidatus Aminicenantota</taxon>
        <taxon>Candidatus Aminicenantia</taxon>
        <taxon>Candidatus Aminicenantales</taxon>
        <taxon>Candidatus Saccharicenantaceae</taxon>
        <taxon>Candidatus Saccharicenans</taxon>
    </lineage>
</organism>
<proteinExistence type="predicted"/>
<evidence type="ECO:0000313" key="2">
    <source>
        <dbReference type="Proteomes" id="UP000257323"/>
    </source>
</evidence>
<protein>
    <submittedName>
        <fullName evidence="1">Uncharacterized protein</fullName>
    </submittedName>
</protein>
<accession>A0A3E2BK45</accession>
<sequence length="65" mass="7228">MGLLLSINSFSKAFKEGRPSFFIDKFIKALASSPYITMAGVSPPPLLNRPLNLEIPCLNRKEFSI</sequence>
<dbReference type="EMBL" id="QUAH01000012">
    <property type="protein sequence ID" value="RFT15118.1"/>
    <property type="molecule type" value="Genomic_DNA"/>
</dbReference>
<dbReference type="AlphaFoldDB" id="A0A3E2BK45"/>